<evidence type="ECO:0000313" key="3">
    <source>
        <dbReference type="EMBL" id="MCP9275107.1"/>
    </source>
</evidence>
<dbReference type="InterPro" id="IPR050266">
    <property type="entry name" value="AB_hydrolase_sf"/>
</dbReference>
<protein>
    <submittedName>
        <fullName evidence="3">Alpha/beta hydrolase</fullName>
    </submittedName>
</protein>
<gene>
    <name evidence="3" type="ORF">NM203_23225</name>
</gene>
<accession>A0ABT1M8F7</accession>
<keyword evidence="4" id="KW-1185">Reference proteome</keyword>
<dbReference type="PANTHER" id="PTHR43798">
    <property type="entry name" value="MONOACYLGLYCEROL LIPASE"/>
    <property type="match status" value="1"/>
</dbReference>
<reference evidence="3 4" key="1">
    <citation type="submission" date="2022-06" db="EMBL/GenBank/DDBJ databases">
        <title>Mycolicibacterium sp. CAU 1645 isolated from seawater.</title>
        <authorList>
            <person name="Kim W."/>
        </authorList>
    </citation>
    <scope>NUCLEOTIDE SEQUENCE [LARGE SCALE GENOMIC DNA]</scope>
    <source>
        <strain evidence="3 4">CAU 1645</strain>
    </source>
</reference>
<evidence type="ECO:0000256" key="1">
    <source>
        <dbReference type="ARBA" id="ARBA00022801"/>
    </source>
</evidence>
<name>A0ABT1M8F7_9MYCO</name>
<feature type="domain" description="AB hydrolase-1" evidence="2">
    <location>
        <begin position="20"/>
        <end position="245"/>
    </location>
</feature>
<keyword evidence="1 3" id="KW-0378">Hydrolase</keyword>
<dbReference type="Pfam" id="PF00561">
    <property type="entry name" value="Abhydrolase_1"/>
    <property type="match status" value="1"/>
</dbReference>
<organism evidence="3 4">
    <name type="scientific">Mycolicibacterium arenosum</name>
    <dbReference type="NCBI Taxonomy" id="2952157"/>
    <lineage>
        <taxon>Bacteria</taxon>
        <taxon>Bacillati</taxon>
        <taxon>Actinomycetota</taxon>
        <taxon>Actinomycetes</taxon>
        <taxon>Mycobacteriales</taxon>
        <taxon>Mycobacteriaceae</taxon>
        <taxon>Mycolicibacterium</taxon>
    </lineage>
</organism>
<evidence type="ECO:0000259" key="2">
    <source>
        <dbReference type="Pfam" id="PF00561"/>
    </source>
</evidence>
<dbReference type="SUPFAM" id="SSF53474">
    <property type="entry name" value="alpha/beta-Hydrolases"/>
    <property type="match status" value="1"/>
</dbReference>
<comment type="caution">
    <text evidence="3">The sequence shown here is derived from an EMBL/GenBank/DDBJ whole genome shotgun (WGS) entry which is preliminary data.</text>
</comment>
<dbReference type="InterPro" id="IPR000073">
    <property type="entry name" value="AB_hydrolase_1"/>
</dbReference>
<dbReference type="GO" id="GO:0016787">
    <property type="term" value="F:hydrolase activity"/>
    <property type="evidence" value="ECO:0007669"/>
    <property type="project" value="UniProtKB-KW"/>
</dbReference>
<dbReference type="Proteomes" id="UP001651690">
    <property type="component" value="Unassembled WGS sequence"/>
</dbReference>
<sequence length="273" mass="28383">MPMLTLSHAAVRYAEVGAGPPLLALHANLHGSADYAHVAAELAREHRLITLDWPGHGGSPASEKPLTAAQLGDLAVEFVDRLGLTNLVVIGNSVGGYAACRIAIERPERVAGVVLVNTGGFTPHTPVSRAFCALLGRPGVLRAVAPYFARAYMRPRTAADREVVARVRAASRTSAGARTGAALWRSFTEPAHDLRDRAGAITVPALITWGAKDPTAPLAWGRLVAAAIPGARLVALPTGHVAFTSDPDAWLREVLPFLAQASVGCADGPAAGG</sequence>
<dbReference type="EMBL" id="JANDBD010000010">
    <property type="protein sequence ID" value="MCP9275107.1"/>
    <property type="molecule type" value="Genomic_DNA"/>
</dbReference>
<dbReference type="PRINTS" id="PR00111">
    <property type="entry name" value="ABHYDROLASE"/>
</dbReference>
<proteinExistence type="predicted"/>
<evidence type="ECO:0000313" key="4">
    <source>
        <dbReference type="Proteomes" id="UP001651690"/>
    </source>
</evidence>
<dbReference type="InterPro" id="IPR029058">
    <property type="entry name" value="AB_hydrolase_fold"/>
</dbReference>
<dbReference type="RefSeq" id="WP_255062853.1">
    <property type="nucleotide sequence ID" value="NZ_JANDBD010000010.1"/>
</dbReference>
<dbReference type="Gene3D" id="3.40.50.1820">
    <property type="entry name" value="alpha/beta hydrolase"/>
    <property type="match status" value="1"/>
</dbReference>
<dbReference type="PANTHER" id="PTHR43798:SF31">
    <property type="entry name" value="AB HYDROLASE SUPERFAMILY PROTEIN YCLE"/>
    <property type="match status" value="1"/>
</dbReference>